<dbReference type="NCBIfam" id="NF045502">
    <property type="entry name" value="variant_rSAM"/>
    <property type="match status" value="1"/>
</dbReference>
<dbReference type="SUPFAM" id="SSF102114">
    <property type="entry name" value="Radical SAM enzymes"/>
    <property type="match status" value="1"/>
</dbReference>
<dbReference type="InterPro" id="IPR058240">
    <property type="entry name" value="rSAM_sf"/>
</dbReference>
<dbReference type="Gene3D" id="3.20.20.70">
    <property type="entry name" value="Aldolase class I"/>
    <property type="match status" value="1"/>
</dbReference>
<sequence length="410" mass="46017">MVAHRLLQVADEAARMGRLERLYLLWRLKRGCHQQILFSAKAYVKEVIMRITEKVAKFLSDAQKLYWIKLFLLCNGMRVDNWQHAGMRRAGPSTGIELVLMAGQSRINVKVPRYTSRITPAKLQNDEVWIDGKMVCHADIMPTPGWYDTKVGNYPISQVLNAHGKFLVTSVYEQCVLFSTKTACVFCSMNQSLQSSDLLLKKPELIVGALELALPGNSYHGLILNGGMMFDQSGGIKNYVPIVDVVRAKFPNLPITVESTPPKDLTWIKRLADVGVSSLTMNMETWDPTMRKVIIPGKHLFYALDDYYRAFEASIALLGKGNVSSCMVFGTEPLETTLQGVQEITSRGVIVSPIARRYYDDIPSFQDGPNPDYEEFAQVLQYAKMCHQKNGLAALFGCQKCNMCDPIGDI</sequence>
<comment type="caution">
    <text evidence="1">The sequence shown here is derived from an EMBL/GenBank/DDBJ whole genome shotgun (WGS) entry which is preliminary data.</text>
</comment>
<protein>
    <recommendedName>
        <fullName evidence="3">Radical SAM core domain-containing protein</fullName>
    </recommendedName>
</protein>
<dbReference type="Proteomes" id="UP000178645">
    <property type="component" value="Unassembled WGS sequence"/>
</dbReference>
<dbReference type="EMBL" id="MFVU01000024">
    <property type="protein sequence ID" value="OGJ01506.1"/>
    <property type="molecule type" value="Genomic_DNA"/>
</dbReference>
<proteinExistence type="predicted"/>
<name>A0A1F6Y598_9BACT</name>
<evidence type="ECO:0000313" key="1">
    <source>
        <dbReference type="EMBL" id="OGJ01506.1"/>
    </source>
</evidence>
<organism evidence="1 2">
    <name type="scientific">Candidatus Nomurabacteria bacterium RIFCSPLOWO2_12_FULL_44_11</name>
    <dbReference type="NCBI Taxonomy" id="1801796"/>
    <lineage>
        <taxon>Bacteria</taxon>
        <taxon>Candidatus Nomuraibacteriota</taxon>
    </lineage>
</organism>
<evidence type="ECO:0008006" key="3">
    <source>
        <dbReference type="Google" id="ProtNLM"/>
    </source>
</evidence>
<gene>
    <name evidence="1" type="ORF">A3G53_00110</name>
</gene>
<evidence type="ECO:0000313" key="2">
    <source>
        <dbReference type="Proteomes" id="UP000178645"/>
    </source>
</evidence>
<dbReference type="InterPro" id="IPR013785">
    <property type="entry name" value="Aldolase_TIM"/>
</dbReference>
<dbReference type="AlphaFoldDB" id="A0A1F6Y598"/>
<accession>A0A1F6Y598</accession>
<reference evidence="1 2" key="1">
    <citation type="journal article" date="2016" name="Nat. Commun.">
        <title>Thousands of microbial genomes shed light on interconnected biogeochemical processes in an aquifer system.</title>
        <authorList>
            <person name="Anantharaman K."/>
            <person name="Brown C.T."/>
            <person name="Hug L.A."/>
            <person name="Sharon I."/>
            <person name="Castelle C.J."/>
            <person name="Probst A.J."/>
            <person name="Thomas B.C."/>
            <person name="Singh A."/>
            <person name="Wilkins M.J."/>
            <person name="Karaoz U."/>
            <person name="Brodie E.L."/>
            <person name="Williams K.H."/>
            <person name="Hubbard S.S."/>
            <person name="Banfield J.F."/>
        </authorList>
    </citation>
    <scope>NUCLEOTIDE SEQUENCE [LARGE SCALE GENOMIC DNA]</scope>
</reference>